<dbReference type="Pfam" id="PF00085">
    <property type="entry name" value="Thioredoxin"/>
    <property type="match status" value="1"/>
</dbReference>
<sequence>MKPSDLNDDYEEVGFSTAVGEFDSLIDTISNERKGMLITEDNPYGGSTVLKLLQSKHQCNKYISTLTQSQQIVKNEGVLWGPGKANDHVKKMESISLARCASLVPSLGFGSATLQTLLDSNVLFSIKSNNPTVSRGWALKDFWEETSWPRDSSGMGIRFGMPAEEEEDLDEQFRREQERMQTRIRVGSEVGGGMDDTETTKQVLIDQTNPYVMQIAGVDGLAQEVVSKQKDCVVFVAMRSCRTCKGINPVFTKLARERGSGELMFAKADATGATGKALGRQLGIVSVPSFVLFRNGVRYGAVSASKLPSERLDQALNDLTEGKDFDTSLEEAKE</sequence>
<dbReference type="InterPro" id="IPR013766">
    <property type="entry name" value="Thioredoxin_domain"/>
</dbReference>
<proteinExistence type="predicted"/>
<evidence type="ECO:0000313" key="2">
    <source>
        <dbReference type="EMBL" id="KAK1747094.1"/>
    </source>
</evidence>
<accession>A0AAD8YKB4</accession>
<dbReference type="SUPFAM" id="SSF52833">
    <property type="entry name" value="Thioredoxin-like"/>
    <property type="match status" value="1"/>
</dbReference>
<dbReference type="EMBL" id="JATAAI010000003">
    <property type="protein sequence ID" value="KAK1747094.1"/>
    <property type="molecule type" value="Genomic_DNA"/>
</dbReference>
<dbReference type="CDD" id="cd02947">
    <property type="entry name" value="TRX_family"/>
    <property type="match status" value="1"/>
</dbReference>
<reference evidence="2" key="1">
    <citation type="submission" date="2023-06" db="EMBL/GenBank/DDBJ databases">
        <title>Survivors Of The Sea: Transcriptome response of Skeletonema marinoi to long-term dormancy.</title>
        <authorList>
            <person name="Pinder M.I.M."/>
            <person name="Kourtchenko O."/>
            <person name="Robertson E.K."/>
            <person name="Larsson T."/>
            <person name="Maumus F."/>
            <person name="Osuna-Cruz C.M."/>
            <person name="Vancaester E."/>
            <person name="Stenow R."/>
            <person name="Vandepoele K."/>
            <person name="Ploug H."/>
            <person name="Bruchert V."/>
            <person name="Godhe A."/>
            <person name="Topel M."/>
        </authorList>
    </citation>
    <scope>NUCLEOTIDE SEQUENCE</scope>
    <source>
        <strain evidence="2">R05AC</strain>
    </source>
</reference>
<feature type="domain" description="Thioredoxin" evidence="1">
    <location>
        <begin position="223"/>
        <end position="314"/>
    </location>
</feature>
<protein>
    <recommendedName>
        <fullName evidence="1">Thioredoxin domain-containing protein</fullName>
    </recommendedName>
</protein>
<gene>
    <name evidence="2" type="ORF">QTG54_002438</name>
</gene>
<organism evidence="2 3">
    <name type="scientific">Skeletonema marinoi</name>
    <dbReference type="NCBI Taxonomy" id="267567"/>
    <lineage>
        <taxon>Eukaryota</taxon>
        <taxon>Sar</taxon>
        <taxon>Stramenopiles</taxon>
        <taxon>Ochrophyta</taxon>
        <taxon>Bacillariophyta</taxon>
        <taxon>Coscinodiscophyceae</taxon>
        <taxon>Thalassiosirophycidae</taxon>
        <taxon>Thalassiosirales</taxon>
        <taxon>Skeletonemataceae</taxon>
        <taxon>Skeletonema</taxon>
        <taxon>Skeletonema marinoi-dohrnii complex</taxon>
    </lineage>
</organism>
<dbReference type="Gene3D" id="3.40.30.10">
    <property type="entry name" value="Glutaredoxin"/>
    <property type="match status" value="1"/>
</dbReference>
<evidence type="ECO:0000259" key="1">
    <source>
        <dbReference type="Pfam" id="PF00085"/>
    </source>
</evidence>
<evidence type="ECO:0000313" key="3">
    <source>
        <dbReference type="Proteomes" id="UP001224775"/>
    </source>
</evidence>
<dbReference type="Proteomes" id="UP001224775">
    <property type="component" value="Unassembled WGS sequence"/>
</dbReference>
<name>A0AAD8YKB4_9STRA</name>
<comment type="caution">
    <text evidence="2">The sequence shown here is derived from an EMBL/GenBank/DDBJ whole genome shotgun (WGS) entry which is preliminary data.</text>
</comment>
<dbReference type="AlphaFoldDB" id="A0AAD8YKB4"/>
<dbReference type="InterPro" id="IPR036249">
    <property type="entry name" value="Thioredoxin-like_sf"/>
</dbReference>
<keyword evidence="3" id="KW-1185">Reference proteome</keyword>